<feature type="transmembrane region" description="Helical" evidence="1">
    <location>
        <begin position="54"/>
        <end position="72"/>
    </location>
</feature>
<sequence length="393" mass="45218">MNKQNLLISIFVILLSLTDTNIIPLFSISDCCILFFLIIIFYRKASIIPKQSIIFTFVAIIGLFTGIISNNPIQYKSFYASVFTANSIGLFSKTNYKFSNKIDINKVINYVLIILSFFTILDFIAIILFKNSLNFSLLYGIDPKTWAGYTVSGEGIIRPTGIYAEPGDNTSIIVIFLSLKLYFNNQFKIKDLSSKNIPLLLGMFSIMISRSNQGTLALVLILIFMIIENLIKNKFFVKLFKRFTISFYRLKKKNIFSSLIILTTITISILYTLPRVIGIFNRFGSIDFTRAFTIAQVFNPERGLLSLILGTSFEIPDLLINSLTQFINLFYQFGILSFILFYFMFKPAIKHSGRLFLFLLMVFLSKFNISTIPFWLSIYFCEKEYNKKILNKT</sequence>
<dbReference type="Proteomes" id="UP000002715">
    <property type="component" value="Chromosome"/>
</dbReference>
<feature type="transmembrane region" description="Helical" evidence="1">
    <location>
        <begin position="22"/>
        <end position="42"/>
    </location>
</feature>
<dbReference type="HOGENOM" id="CLU_701818_0_0_3"/>
<dbReference type="RefSeq" id="WP_011376867.1">
    <property type="nucleotide sequence ID" value="NC_007577.1"/>
</dbReference>
<dbReference type="AlphaFoldDB" id="Q319R4"/>
<dbReference type="STRING" id="74546.PMT9312_1322"/>
<proteinExistence type="predicted"/>
<evidence type="ECO:0000313" key="2">
    <source>
        <dbReference type="EMBL" id="ABB50381.1"/>
    </source>
</evidence>
<feature type="transmembrane region" description="Helical" evidence="1">
    <location>
        <begin position="326"/>
        <end position="345"/>
    </location>
</feature>
<reference evidence="3" key="1">
    <citation type="submission" date="2005-07" db="EMBL/GenBank/DDBJ databases">
        <title>Complete sequence of Prochlorococcus marinus str. MIT 9312.</title>
        <authorList>
            <consortium name="US DOE Joint Genome Institute"/>
            <person name="Copeland A."/>
            <person name="Lucas S."/>
            <person name="Lapidus A."/>
            <person name="Barry K."/>
            <person name="Detter J.C."/>
            <person name="Glavina T."/>
            <person name="Hammon N."/>
            <person name="Israni S."/>
            <person name="Pitluck S."/>
            <person name="Thiel J."/>
            <person name="Schmutz J."/>
            <person name="Larimer F."/>
            <person name="Land M."/>
            <person name="Kyrpides N."/>
            <person name="Lykidis A."/>
            <person name="Richardson P."/>
        </authorList>
    </citation>
    <scope>NUCLEOTIDE SEQUENCE [LARGE SCALE GENOMIC DNA]</scope>
    <source>
        <strain evidence="3">MIT 9312</strain>
    </source>
</reference>
<dbReference type="KEGG" id="pmi:PMT9312_1322"/>
<evidence type="ECO:0000313" key="3">
    <source>
        <dbReference type="Proteomes" id="UP000002715"/>
    </source>
</evidence>
<evidence type="ECO:0000256" key="1">
    <source>
        <dbReference type="SAM" id="Phobius"/>
    </source>
</evidence>
<feature type="transmembrane region" description="Helical" evidence="1">
    <location>
        <begin position="213"/>
        <end position="231"/>
    </location>
</feature>
<accession>Q319R4</accession>
<name>Q319R4_PROM9</name>
<keyword evidence="1" id="KW-0472">Membrane</keyword>
<dbReference type="EMBL" id="CP000111">
    <property type="protein sequence ID" value="ABB50381.1"/>
    <property type="molecule type" value="Genomic_DNA"/>
</dbReference>
<feature type="transmembrane region" description="Helical" evidence="1">
    <location>
        <begin position="357"/>
        <end position="380"/>
    </location>
</feature>
<feature type="transmembrane region" description="Helical" evidence="1">
    <location>
        <begin position="255"/>
        <end position="273"/>
    </location>
</feature>
<keyword evidence="1" id="KW-1133">Transmembrane helix</keyword>
<protein>
    <submittedName>
        <fullName evidence="2">Uncharacterized protein</fullName>
    </submittedName>
</protein>
<keyword evidence="1" id="KW-0812">Transmembrane</keyword>
<feature type="transmembrane region" description="Helical" evidence="1">
    <location>
        <begin position="108"/>
        <end position="129"/>
    </location>
</feature>
<organism evidence="2 3">
    <name type="scientific">Prochlorococcus marinus (strain MIT 9312)</name>
    <dbReference type="NCBI Taxonomy" id="74546"/>
    <lineage>
        <taxon>Bacteria</taxon>
        <taxon>Bacillati</taxon>
        <taxon>Cyanobacteriota</taxon>
        <taxon>Cyanophyceae</taxon>
        <taxon>Synechococcales</taxon>
        <taxon>Prochlorococcaceae</taxon>
        <taxon>Prochlorococcus</taxon>
    </lineage>
</organism>
<gene>
    <name evidence="2" type="ordered locus">PMT9312_1322</name>
</gene>